<accession>A0A9D1MF13</accession>
<feature type="binding site" evidence="13">
    <location>
        <position position="360"/>
    </location>
    <ligand>
        <name>4-CDP-2-C-methyl-D-erythritol 2-phosphate</name>
        <dbReference type="ChEBI" id="CHEBI:57919"/>
    </ligand>
</feature>
<dbReference type="HAMAP" id="MF_01520">
    <property type="entry name" value="IspDF"/>
    <property type="match status" value="1"/>
</dbReference>
<protein>
    <recommendedName>
        <fullName evidence="13">Bifunctional enzyme IspD/IspF</fullName>
    </recommendedName>
    <domain>
        <recommendedName>
            <fullName evidence="13">2-C-methyl-D-erythritol 4-phosphate cytidylyltransferase</fullName>
            <ecNumber evidence="13">2.7.7.60</ecNumber>
        </recommendedName>
        <alternativeName>
            <fullName evidence="13">4-diphosphocytidyl-2C-methyl-D-erythritol synthase</fullName>
        </alternativeName>
        <alternativeName>
            <fullName evidence="13">MEP cytidylyltransferase</fullName>
            <shortName evidence="13">MCT</shortName>
        </alternativeName>
    </domain>
    <domain>
        <recommendedName>
            <fullName evidence="13">2-C-methyl-D-erythritol 2,4-cyclodiphosphate synthase</fullName>
            <shortName evidence="13">MECDP-synthase</shortName>
            <shortName evidence="13">MECPP-synthase</shortName>
            <shortName evidence="13">MECPS</shortName>
            <ecNumber evidence="13">4.6.1.12</ecNumber>
        </recommendedName>
    </domain>
</protein>
<dbReference type="PROSITE" id="PS01350">
    <property type="entry name" value="ISPF"/>
    <property type="match status" value="1"/>
</dbReference>
<evidence type="ECO:0000256" key="7">
    <source>
        <dbReference type="ARBA" id="ARBA00022679"/>
    </source>
</evidence>
<organism evidence="15 16">
    <name type="scientific">Candidatus Scatosoma pullistercoris</name>
    <dbReference type="NCBI Taxonomy" id="2840934"/>
    <lineage>
        <taxon>Bacteria</taxon>
        <taxon>Bacillati</taxon>
        <taxon>Bacillota</taxon>
        <taxon>Clostridia</taxon>
        <taxon>Candidatus Scatosoma</taxon>
    </lineage>
</organism>
<feature type="region of interest" description="2-C-methyl-D-erythritol 2,4-cyclodiphosphate synthase" evidence="13">
    <location>
        <begin position="222"/>
        <end position="378"/>
    </location>
</feature>
<dbReference type="HAMAP" id="MF_00107">
    <property type="entry name" value="IspF"/>
    <property type="match status" value="1"/>
</dbReference>
<gene>
    <name evidence="15" type="primary">ispD</name>
    <name evidence="13" type="synonym">ispDF</name>
    <name evidence="15" type="ORF">IAC57_02855</name>
</gene>
<dbReference type="Pfam" id="PF02542">
    <property type="entry name" value="YgbB"/>
    <property type="match status" value="1"/>
</dbReference>
<comment type="catalytic activity">
    <reaction evidence="2 13">
        <text>2-C-methyl-D-erythritol 4-phosphate + CTP + H(+) = 4-CDP-2-C-methyl-D-erythritol + diphosphate</text>
        <dbReference type="Rhea" id="RHEA:13429"/>
        <dbReference type="ChEBI" id="CHEBI:15378"/>
        <dbReference type="ChEBI" id="CHEBI:33019"/>
        <dbReference type="ChEBI" id="CHEBI:37563"/>
        <dbReference type="ChEBI" id="CHEBI:57823"/>
        <dbReference type="ChEBI" id="CHEBI:58262"/>
        <dbReference type="EC" id="2.7.7.60"/>
    </reaction>
</comment>
<dbReference type="CDD" id="cd02516">
    <property type="entry name" value="CDP-ME_synthetase"/>
    <property type="match status" value="1"/>
</dbReference>
<feature type="site" description="Transition state stabilizer" evidence="13">
    <location>
        <position position="354"/>
    </location>
</feature>
<dbReference type="InterPro" id="IPR018294">
    <property type="entry name" value="ISPD_synthase_CS"/>
</dbReference>
<feature type="binding site" evidence="13">
    <location>
        <begin position="282"/>
        <end position="286"/>
    </location>
    <ligand>
        <name>4-CDP-2-C-methyl-D-erythritol 2-phosphate</name>
        <dbReference type="ChEBI" id="CHEBI:57919"/>
    </ligand>
</feature>
<dbReference type="PANTHER" id="PTHR43181:SF1">
    <property type="entry name" value="2-C-METHYL-D-ERYTHRITOL 2,4-CYCLODIPHOSPHATE SYNTHASE, CHLOROPLASTIC"/>
    <property type="match status" value="1"/>
</dbReference>
<dbReference type="NCBIfam" id="TIGR00151">
    <property type="entry name" value="ispF"/>
    <property type="match status" value="1"/>
</dbReference>
<dbReference type="GO" id="GO:0019288">
    <property type="term" value="P:isopentenyl diphosphate biosynthetic process, methylerythritol 4-phosphate pathway"/>
    <property type="evidence" value="ECO:0007669"/>
    <property type="project" value="UniProtKB-UniRule"/>
</dbReference>
<dbReference type="CDD" id="cd00554">
    <property type="entry name" value="MECDP_synthase"/>
    <property type="match status" value="1"/>
</dbReference>
<dbReference type="GO" id="GO:0016114">
    <property type="term" value="P:terpenoid biosynthetic process"/>
    <property type="evidence" value="ECO:0007669"/>
    <property type="project" value="InterPro"/>
</dbReference>
<comment type="cofactor">
    <cofactor evidence="3 13">
        <name>a divalent metal cation</name>
        <dbReference type="ChEBI" id="CHEBI:60240"/>
    </cofactor>
</comment>
<evidence type="ECO:0000256" key="6">
    <source>
        <dbReference type="ARBA" id="ARBA00009789"/>
    </source>
</evidence>
<feature type="domain" description="2-C-methyl-D-erythritol 2,4-cyclodiphosphate synthase" evidence="14">
    <location>
        <begin position="222"/>
        <end position="375"/>
    </location>
</feature>
<keyword evidence="9 13" id="KW-0479">Metal-binding</keyword>
<feature type="binding site" evidence="13">
    <location>
        <position position="263"/>
    </location>
    <ligand>
        <name>a divalent metal cation</name>
        <dbReference type="ChEBI" id="CHEBI:60240"/>
    </ligand>
</feature>
<evidence type="ECO:0000256" key="13">
    <source>
        <dbReference type="HAMAP-Rule" id="MF_01520"/>
    </source>
</evidence>
<dbReference type="InterPro" id="IPR001228">
    <property type="entry name" value="IspD"/>
</dbReference>
<keyword evidence="8 13" id="KW-0548">Nucleotidyltransferase</keyword>
<dbReference type="InterPro" id="IPR029044">
    <property type="entry name" value="Nucleotide-diphossugar_trans"/>
</dbReference>
<dbReference type="InterPro" id="IPR020555">
    <property type="entry name" value="MECDP_synthase_CS"/>
</dbReference>
<dbReference type="PANTHER" id="PTHR43181">
    <property type="entry name" value="2-C-METHYL-D-ERYTHRITOL 2,4-CYCLODIPHOSPHATE SYNTHASE, CHLOROPLASTIC"/>
    <property type="match status" value="1"/>
</dbReference>
<dbReference type="GO" id="GO:0008685">
    <property type="term" value="F:2-C-methyl-D-erythritol 2,4-cyclodiphosphate synthase activity"/>
    <property type="evidence" value="ECO:0007669"/>
    <property type="project" value="UniProtKB-UniRule"/>
</dbReference>
<feature type="site" description="Transition state stabilizer" evidence="13">
    <location>
        <position position="27"/>
    </location>
</feature>
<evidence type="ECO:0000313" key="16">
    <source>
        <dbReference type="Proteomes" id="UP000824081"/>
    </source>
</evidence>
<comment type="caution">
    <text evidence="13">Lacks conserved residue(s) required for the propagation of feature annotation.</text>
</comment>
<keyword evidence="7 13" id="KW-0808">Transferase</keyword>
<dbReference type="Pfam" id="PF01128">
    <property type="entry name" value="IspD"/>
    <property type="match status" value="1"/>
</dbReference>
<dbReference type="AlphaFoldDB" id="A0A9D1MF13"/>
<dbReference type="PROSITE" id="PS01295">
    <property type="entry name" value="ISPD"/>
    <property type="match status" value="1"/>
</dbReference>
<evidence type="ECO:0000256" key="4">
    <source>
        <dbReference type="ARBA" id="ARBA00004709"/>
    </source>
</evidence>
<comment type="catalytic activity">
    <reaction evidence="1 13">
        <text>4-CDP-2-C-methyl-D-erythritol 2-phosphate = 2-C-methyl-D-erythritol 2,4-cyclic diphosphate + CMP</text>
        <dbReference type="Rhea" id="RHEA:23864"/>
        <dbReference type="ChEBI" id="CHEBI:57919"/>
        <dbReference type="ChEBI" id="CHEBI:58483"/>
        <dbReference type="ChEBI" id="CHEBI:60377"/>
        <dbReference type="EC" id="4.6.1.12"/>
    </reaction>
</comment>
<evidence type="ECO:0000256" key="2">
    <source>
        <dbReference type="ARBA" id="ARBA00001282"/>
    </source>
</evidence>
<dbReference type="InterPro" id="IPR003526">
    <property type="entry name" value="MECDP_synthase"/>
</dbReference>
<comment type="similarity">
    <text evidence="13">In the N-terminal section; belongs to the IspD/TarI cytidylyltransferase family. IspD subfamily.</text>
</comment>
<dbReference type="InterPro" id="IPR034683">
    <property type="entry name" value="IspD/TarI"/>
</dbReference>
<dbReference type="EC" id="4.6.1.12" evidence="13"/>
<sequence length="378" mass="40073">MSARAFSVCAIVCAAGKGERAGFSKNKLLVPVGGRTVLERTVSAFDFPGIEEILVTASEEDREEISRLFAGFPKVRVVSGGATRTQSVFRALGENRCDIVLVHDGARPFVSRRCIENCIRSVKTFGSGVCAVPSVDTVALADENGAIASVPPRNRAYSVQTPQGFFAKELLGAYRKALAGGGEYTDDSSVYAAFVSPPRLCEGSRDNKKLTYPEDFSDGFARTGIGIDTHAFGKPQDFILLAGVKIPSDSGLVAHSDGDVLVHAVMDAMLSAAGLKDIGHYFPDTDERWSGADSMNLLAEVRRKILAEGFAVKNLSVAVLAEKPRLAKYIDAMRLSLADTLGLDPAAVGISAGTNEGLGYVGEGKGITVYADVLLKSL</sequence>
<feature type="binding site" evidence="13">
    <location>
        <begin position="277"/>
        <end position="279"/>
    </location>
    <ligand>
        <name>4-CDP-2-C-methyl-D-erythritol 2-phosphate</name>
        <dbReference type="ChEBI" id="CHEBI:57919"/>
    </ligand>
</feature>
<evidence type="ECO:0000256" key="10">
    <source>
        <dbReference type="ARBA" id="ARBA00023229"/>
    </source>
</evidence>
<keyword evidence="11 13" id="KW-0456">Lyase</keyword>
<dbReference type="EC" id="2.7.7.60" evidence="13"/>
<keyword evidence="12 13" id="KW-0511">Multifunctional enzyme</keyword>
<feature type="binding site" evidence="13">
    <location>
        <begin position="228"/>
        <end position="230"/>
    </location>
    <ligand>
        <name>4-CDP-2-C-methyl-D-erythritol 2-phosphate</name>
        <dbReference type="ChEBI" id="CHEBI:57919"/>
    </ligand>
</feature>
<dbReference type="GO" id="GO:0050518">
    <property type="term" value="F:2-C-methyl-D-erythritol 4-phosphate cytidylyltransferase activity"/>
    <property type="evidence" value="ECO:0007669"/>
    <property type="project" value="UniProtKB-UniRule"/>
</dbReference>
<feature type="site" description="Transition state stabilizer" evidence="13">
    <location>
        <position position="255"/>
    </location>
</feature>
<comment type="similarity">
    <text evidence="6">Belongs to the IspD/TarI cytidylyltransferase family. IspD subfamily.</text>
</comment>
<evidence type="ECO:0000256" key="12">
    <source>
        <dbReference type="ARBA" id="ARBA00023268"/>
    </source>
</evidence>
<evidence type="ECO:0000259" key="14">
    <source>
        <dbReference type="Pfam" id="PF02542"/>
    </source>
</evidence>
<dbReference type="NCBIfam" id="TIGR00453">
    <property type="entry name" value="ispD"/>
    <property type="match status" value="1"/>
</dbReference>
<evidence type="ECO:0000256" key="8">
    <source>
        <dbReference type="ARBA" id="ARBA00022695"/>
    </source>
</evidence>
<dbReference type="InterPro" id="IPR026596">
    <property type="entry name" value="IspD/F"/>
</dbReference>
<evidence type="ECO:0000256" key="1">
    <source>
        <dbReference type="ARBA" id="ARBA00000200"/>
    </source>
</evidence>
<evidence type="ECO:0000313" key="15">
    <source>
        <dbReference type="EMBL" id="HIU59021.1"/>
    </source>
</evidence>
<dbReference type="SUPFAM" id="SSF69765">
    <property type="entry name" value="IpsF-like"/>
    <property type="match status" value="1"/>
</dbReference>
<dbReference type="InterPro" id="IPR036571">
    <property type="entry name" value="MECDP_synthase_sf"/>
</dbReference>
<proteinExistence type="inferred from homology"/>
<dbReference type="Proteomes" id="UP000824081">
    <property type="component" value="Unassembled WGS sequence"/>
</dbReference>
<keyword evidence="10 13" id="KW-0414">Isoprene biosynthesis</keyword>
<feature type="binding site" evidence="13">
    <location>
        <position position="228"/>
    </location>
    <ligand>
        <name>a divalent metal cation</name>
        <dbReference type="ChEBI" id="CHEBI:60240"/>
    </ligand>
</feature>
<reference evidence="15" key="2">
    <citation type="journal article" date="2021" name="PeerJ">
        <title>Extensive microbial diversity within the chicken gut microbiome revealed by metagenomics and culture.</title>
        <authorList>
            <person name="Gilroy R."/>
            <person name="Ravi A."/>
            <person name="Getino M."/>
            <person name="Pursley I."/>
            <person name="Horton D.L."/>
            <person name="Alikhan N.F."/>
            <person name="Baker D."/>
            <person name="Gharbi K."/>
            <person name="Hall N."/>
            <person name="Watson M."/>
            <person name="Adriaenssens E.M."/>
            <person name="Foster-Nyarko E."/>
            <person name="Jarju S."/>
            <person name="Secka A."/>
            <person name="Antonio M."/>
            <person name="Oren A."/>
            <person name="Chaudhuri R.R."/>
            <person name="La Ragione R."/>
            <person name="Hildebrand F."/>
            <person name="Pallen M.J."/>
        </authorList>
    </citation>
    <scope>NUCLEOTIDE SEQUENCE</scope>
    <source>
        <strain evidence="15">11687</strain>
    </source>
</reference>
<evidence type="ECO:0000256" key="9">
    <source>
        <dbReference type="ARBA" id="ARBA00022723"/>
    </source>
</evidence>
<comment type="function">
    <text evidence="13">Bifunctional enzyme that catalyzes the formation of 4-diphosphocytidyl-2-C-methyl-D-erythritol from CTP and 2-C-methyl-D-erythritol 4-phosphate (MEP) (IspD), and catalyzes the conversion of 4-diphosphocytidyl-2-C-methyl-D-erythritol 2-phosphate (CDP-ME2P) to 2-C-methyl-D-erythritol 2,4-cyclodiphosphate (ME-CPP) with a corresponding release of cytidine 5-monophosphate (CMP) (IspF).</text>
</comment>
<reference evidence="15" key="1">
    <citation type="submission" date="2020-10" db="EMBL/GenBank/DDBJ databases">
        <authorList>
            <person name="Gilroy R."/>
        </authorList>
    </citation>
    <scope>NUCLEOTIDE SEQUENCE</scope>
    <source>
        <strain evidence="15">11687</strain>
    </source>
</reference>
<feature type="site" description="Positions MEP for the nucleophilic attack" evidence="13">
    <location>
        <position position="209"/>
    </location>
</feature>
<feature type="site" description="Transition state stabilizer" evidence="13">
    <location>
        <position position="20"/>
    </location>
</feature>
<name>A0A9D1MF13_9FIRM</name>
<feature type="binding site" evidence="13">
    <location>
        <begin position="255"/>
        <end position="256"/>
    </location>
    <ligand>
        <name>4-CDP-2-C-methyl-D-erythritol 2-phosphate</name>
        <dbReference type="ChEBI" id="CHEBI:57919"/>
    </ligand>
</feature>
<feature type="region of interest" description="2-C-methyl-D-erythritol 4-phosphate cytidylyltransferase" evidence="13">
    <location>
        <begin position="1"/>
        <end position="222"/>
    </location>
</feature>
<dbReference type="Gene3D" id="3.90.550.10">
    <property type="entry name" value="Spore Coat Polysaccharide Biosynthesis Protein SpsA, Chain A"/>
    <property type="match status" value="1"/>
</dbReference>
<comment type="pathway">
    <text evidence="4 13">Isoprenoid biosynthesis; isopentenyl diphosphate biosynthesis via DXP pathway; isopentenyl diphosphate from 1-deoxy-D-xylulose 5-phosphate: step 4/6.</text>
</comment>
<comment type="pathway">
    <text evidence="5 13">Isoprenoid biosynthesis; isopentenyl diphosphate biosynthesis via DXP pathway; isopentenyl diphosphate from 1-deoxy-D-xylulose 5-phosphate: step 2/6.</text>
</comment>
<feature type="site" description="Positions MEP for the nucleophilic attack" evidence="13">
    <location>
        <position position="153"/>
    </location>
</feature>
<comment type="caution">
    <text evidence="15">The sequence shown here is derived from an EMBL/GenBank/DDBJ whole genome shotgun (WGS) entry which is preliminary data.</text>
</comment>
<evidence type="ECO:0000256" key="11">
    <source>
        <dbReference type="ARBA" id="ARBA00023239"/>
    </source>
</evidence>
<dbReference type="EMBL" id="DVMZ01000075">
    <property type="protein sequence ID" value="HIU59021.1"/>
    <property type="molecule type" value="Genomic_DNA"/>
</dbReference>
<feature type="binding site" evidence="13">
    <location>
        <position position="230"/>
    </location>
    <ligand>
        <name>a divalent metal cation</name>
        <dbReference type="ChEBI" id="CHEBI:60240"/>
    </ligand>
</feature>
<evidence type="ECO:0000256" key="3">
    <source>
        <dbReference type="ARBA" id="ARBA00001968"/>
    </source>
</evidence>
<evidence type="ECO:0000256" key="5">
    <source>
        <dbReference type="ARBA" id="ARBA00004787"/>
    </source>
</evidence>
<comment type="similarity">
    <text evidence="13">In the C-terminal section; belongs to the IspF family.</text>
</comment>
<dbReference type="SUPFAM" id="SSF53448">
    <property type="entry name" value="Nucleotide-diphospho-sugar transferases"/>
    <property type="match status" value="1"/>
</dbReference>
<dbReference type="GO" id="GO:0046872">
    <property type="term" value="F:metal ion binding"/>
    <property type="evidence" value="ECO:0007669"/>
    <property type="project" value="UniProtKB-KW"/>
</dbReference>
<dbReference type="Gene3D" id="3.30.1330.50">
    <property type="entry name" value="2-C-methyl-D-erythritol 2,4-cyclodiphosphate synthase"/>
    <property type="match status" value="1"/>
</dbReference>